<dbReference type="PANTHER" id="PTHR35529:SF1">
    <property type="entry name" value="MANGANESE EFFLUX PUMP MNTP-RELATED"/>
    <property type="match status" value="1"/>
</dbReference>
<evidence type="ECO:0000313" key="10">
    <source>
        <dbReference type="Proteomes" id="UP000074108"/>
    </source>
</evidence>
<accession>A0A147K4B7</accession>
<dbReference type="GO" id="GO:0005886">
    <property type="term" value="C:plasma membrane"/>
    <property type="evidence" value="ECO:0007669"/>
    <property type="project" value="UniProtKB-SubCell"/>
</dbReference>
<dbReference type="OrthoDB" id="1679700at2"/>
<dbReference type="InterPro" id="IPR022929">
    <property type="entry name" value="Put_MntP"/>
</dbReference>
<keyword evidence="4 8" id="KW-1133">Transmembrane helix</keyword>
<keyword evidence="3 8" id="KW-0812">Transmembrane</keyword>
<comment type="similarity">
    <text evidence="8">Belongs to the MntP (TC 9.B.29) family.</text>
</comment>
<sequence>MMHIMGEILTLFIMAFALGMDAFSIGLGMGMYKLRLRQVMLIGLTVGAFHVVMPLLGMIAGSFLSERLGAIAGYAGGGLLVVLGIQMIFSSFQEEDSLVTPAGFGVIVFALSVSLDSFSVGLTLGIYGAKTVLTILMFGGVATVLTWAGLLVGKKIGSWLGSYSEALGGLILLFLGIQLIWPF</sequence>
<dbReference type="Pfam" id="PF02659">
    <property type="entry name" value="Mntp"/>
    <property type="match status" value="1"/>
</dbReference>
<protein>
    <recommendedName>
        <fullName evidence="8">Putative manganese efflux pump MntP</fullName>
    </recommendedName>
</protein>
<proteinExistence type="inferred from homology"/>
<feature type="transmembrane region" description="Helical" evidence="8">
    <location>
        <begin position="160"/>
        <end position="181"/>
    </location>
</feature>
<keyword evidence="10" id="KW-1185">Reference proteome</keyword>
<evidence type="ECO:0000256" key="1">
    <source>
        <dbReference type="ARBA" id="ARBA00022448"/>
    </source>
</evidence>
<keyword evidence="7 8" id="KW-0464">Manganese</keyword>
<dbReference type="GO" id="GO:0005384">
    <property type="term" value="F:manganese ion transmembrane transporter activity"/>
    <property type="evidence" value="ECO:0007669"/>
    <property type="project" value="UniProtKB-UniRule"/>
</dbReference>
<reference evidence="9 10" key="1">
    <citation type="journal article" date="2016" name="Front. Microbiol.">
        <title>Microevolution Analysis of Bacillus coahuilensis Unveils Differences in Phosphorus Acquisition Strategies and Their Regulation.</title>
        <authorList>
            <person name="Gomez-Lunar Z."/>
            <person name="Hernandez-Gonzalez I."/>
            <person name="Rodriguez-Torres M.D."/>
            <person name="Souza V."/>
            <person name="Olmedo-Alvarez G."/>
        </authorList>
    </citation>
    <scope>NUCLEOTIDE SEQUENCE [LARGE SCALE GENOMIC DNA]</scope>
    <source>
        <strain evidence="10">p1.1.43</strain>
    </source>
</reference>
<dbReference type="InterPro" id="IPR003810">
    <property type="entry name" value="Mntp/YtaF"/>
</dbReference>
<evidence type="ECO:0000256" key="6">
    <source>
        <dbReference type="ARBA" id="ARBA00023136"/>
    </source>
</evidence>
<evidence type="ECO:0000256" key="2">
    <source>
        <dbReference type="ARBA" id="ARBA00022475"/>
    </source>
</evidence>
<name>A0A147K4B7_9BACI</name>
<evidence type="ECO:0000256" key="7">
    <source>
        <dbReference type="ARBA" id="ARBA00023211"/>
    </source>
</evidence>
<feature type="transmembrane region" description="Helical" evidence="8">
    <location>
        <begin position="104"/>
        <end position="127"/>
    </location>
</feature>
<dbReference type="PANTHER" id="PTHR35529">
    <property type="entry name" value="MANGANESE EFFLUX PUMP MNTP-RELATED"/>
    <property type="match status" value="1"/>
</dbReference>
<feature type="transmembrane region" description="Helical" evidence="8">
    <location>
        <begin position="133"/>
        <end position="153"/>
    </location>
</feature>
<evidence type="ECO:0000256" key="3">
    <source>
        <dbReference type="ARBA" id="ARBA00022692"/>
    </source>
</evidence>
<comment type="caution">
    <text evidence="9">The sequence shown here is derived from an EMBL/GenBank/DDBJ whole genome shotgun (WGS) entry which is preliminary data.</text>
</comment>
<evidence type="ECO:0000256" key="4">
    <source>
        <dbReference type="ARBA" id="ARBA00022989"/>
    </source>
</evidence>
<dbReference type="EMBL" id="LDYG01000053">
    <property type="protein sequence ID" value="KUP04171.1"/>
    <property type="molecule type" value="Genomic_DNA"/>
</dbReference>
<feature type="transmembrane region" description="Helical" evidence="8">
    <location>
        <begin position="71"/>
        <end position="92"/>
    </location>
</feature>
<keyword evidence="5 8" id="KW-0406">Ion transport</keyword>
<dbReference type="AlphaFoldDB" id="A0A147K4B7"/>
<dbReference type="HAMAP" id="MF_01521">
    <property type="entry name" value="MntP_pump"/>
    <property type="match status" value="1"/>
</dbReference>
<dbReference type="Proteomes" id="UP000074108">
    <property type="component" value="Unassembled WGS sequence"/>
</dbReference>
<comment type="subcellular location">
    <subcellularLocation>
        <location evidence="8">Cell membrane</location>
        <topology evidence="8">Multi-pass membrane protein</topology>
    </subcellularLocation>
</comment>
<evidence type="ECO:0000256" key="5">
    <source>
        <dbReference type="ARBA" id="ARBA00023065"/>
    </source>
</evidence>
<evidence type="ECO:0000313" key="9">
    <source>
        <dbReference type="EMBL" id="KUP04171.1"/>
    </source>
</evidence>
<comment type="function">
    <text evidence="8">Probably functions as a manganese efflux pump.</text>
</comment>
<feature type="transmembrane region" description="Helical" evidence="8">
    <location>
        <begin position="12"/>
        <end position="32"/>
    </location>
</feature>
<feature type="transmembrane region" description="Helical" evidence="8">
    <location>
        <begin position="39"/>
        <end position="65"/>
    </location>
</feature>
<dbReference type="STRING" id="1150625.Q75_16435"/>
<keyword evidence="1 8" id="KW-0813">Transport</keyword>
<dbReference type="PATRIC" id="fig|1150625.3.peg.3449"/>
<gene>
    <name evidence="8" type="primary">mntP</name>
    <name evidence="9" type="ORF">Q75_16435</name>
</gene>
<dbReference type="RefSeq" id="WP_059352010.1">
    <property type="nucleotide sequence ID" value="NZ_LDYG01000053.1"/>
</dbReference>
<keyword evidence="6 8" id="KW-0472">Membrane</keyword>
<evidence type="ECO:0000256" key="8">
    <source>
        <dbReference type="HAMAP-Rule" id="MF_01521"/>
    </source>
</evidence>
<organism evidence="9 10">
    <name type="scientific">Bacillus coahuilensis p1.1.43</name>
    <dbReference type="NCBI Taxonomy" id="1150625"/>
    <lineage>
        <taxon>Bacteria</taxon>
        <taxon>Bacillati</taxon>
        <taxon>Bacillota</taxon>
        <taxon>Bacilli</taxon>
        <taxon>Bacillales</taxon>
        <taxon>Bacillaceae</taxon>
        <taxon>Bacillus</taxon>
    </lineage>
</organism>
<keyword evidence="2 8" id="KW-1003">Cell membrane</keyword>